<reference evidence="2" key="2">
    <citation type="submission" date="2022-01" db="EMBL/GenBank/DDBJ databases">
        <authorList>
            <person name="Yamashiro T."/>
            <person name="Shiraishi A."/>
            <person name="Satake H."/>
            <person name="Nakayama K."/>
        </authorList>
    </citation>
    <scope>NUCLEOTIDE SEQUENCE</scope>
</reference>
<accession>A0ABQ5C8I8</accession>
<sequence length="234" mass="26566">MKLTASSILYHVGNDIQLLSRTCIKRIFKEVVVINNPTFPMETIGNFHQNSVNESLPISPIPVEDSEPTQEEIDILLIPDDLIPPGVDDADSEDEVYVSKPNLDHHQITLHFQSIVSFFVKCKGHHFRHKASPFRAGGLYRDGIFISFNVFPTLMKTRIVIFFSICSPLRQLYSGASLSLRHIGTEYVQKSQKNSQETGHKRTRELDEFSDHEAKEIQASDLHVKNQSTSSFDL</sequence>
<gene>
    <name evidence="2" type="ORF">Tco_0892759</name>
</gene>
<feature type="region of interest" description="Disordered" evidence="1">
    <location>
        <begin position="190"/>
        <end position="210"/>
    </location>
</feature>
<reference evidence="2" key="1">
    <citation type="journal article" date="2022" name="Int. J. Mol. Sci.">
        <title>Draft Genome of Tanacetum Coccineum: Genomic Comparison of Closely Related Tanacetum-Family Plants.</title>
        <authorList>
            <person name="Yamashiro T."/>
            <person name="Shiraishi A."/>
            <person name="Nakayama K."/>
            <person name="Satake H."/>
        </authorList>
    </citation>
    <scope>NUCLEOTIDE SEQUENCE</scope>
</reference>
<feature type="compositionally biased region" description="Basic and acidic residues" evidence="1">
    <location>
        <begin position="198"/>
        <end position="210"/>
    </location>
</feature>
<evidence type="ECO:0000313" key="3">
    <source>
        <dbReference type="Proteomes" id="UP001151760"/>
    </source>
</evidence>
<proteinExistence type="predicted"/>
<comment type="caution">
    <text evidence="2">The sequence shown here is derived from an EMBL/GenBank/DDBJ whole genome shotgun (WGS) entry which is preliminary data.</text>
</comment>
<organism evidence="2 3">
    <name type="scientific">Tanacetum coccineum</name>
    <dbReference type="NCBI Taxonomy" id="301880"/>
    <lineage>
        <taxon>Eukaryota</taxon>
        <taxon>Viridiplantae</taxon>
        <taxon>Streptophyta</taxon>
        <taxon>Embryophyta</taxon>
        <taxon>Tracheophyta</taxon>
        <taxon>Spermatophyta</taxon>
        <taxon>Magnoliopsida</taxon>
        <taxon>eudicotyledons</taxon>
        <taxon>Gunneridae</taxon>
        <taxon>Pentapetalae</taxon>
        <taxon>asterids</taxon>
        <taxon>campanulids</taxon>
        <taxon>Asterales</taxon>
        <taxon>Asteraceae</taxon>
        <taxon>Asteroideae</taxon>
        <taxon>Anthemideae</taxon>
        <taxon>Anthemidinae</taxon>
        <taxon>Tanacetum</taxon>
    </lineage>
</organism>
<keyword evidence="3" id="KW-1185">Reference proteome</keyword>
<evidence type="ECO:0000313" key="2">
    <source>
        <dbReference type="EMBL" id="GJT22822.1"/>
    </source>
</evidence>
<dbReference type="EMBL" id="BQNB010014002">
    <property type="protein sequence ID" value="GJT22822.1"/>
    <property type="molecule type" value="Genomic_DNA"/>
</dbReference>
<dbReference type="Proteomes" id="UP001151760">
    <property type="component" value="Unassembled WGS sequence"/>
</dbReference>
<protein>
    <submittedName>
        <fullName evidence="2">Uncharacterized protein</fullName>
    </submittedName>
</protein>
<evidence type="ECO:0000256" key="1">
    <source>
        <dbReference type="SAM" id="MobiDB-lite"/>
    </source>
</evidence>
<name>A0ABQ5C8I8_9ASTR</name>